<organism evidence="3 4">
    <name type="scientific">Rhodofomes roseus</name>
    <dbReference type="NCBI Taxonomy" id="34475"/>
    <lineage>
        <taxon>Eukaryota</taxon>
        <taxon>Fungi</taxon>
        <taxon>Dikarya</taxon>
        <taxon>Basidiomycota</taxon>
        <taxon>Agaricomycotina</taxon>
        <taxon>Agaricomycetes</taxon>
        <taxon>Polyporales</taxon>
        <taxon>Rhodofomes</taxon>
    </lineage>
</organism>
<feature type="compositionally biased region" description="Basic and acidic residues" evidence="2">
    <location>
        <begin position="633"/>
        <end position="651"/>
    </location>
</feature>
<feature type="compositionally biased region" description="Polar residues" evidence="2">
    <location>
        <begin position="696"/>
        <end position="705"/>
    </location>
</feature>
<feature type="compositionally biased region" description="Basic and acidic residues" evidence="2">
    <location>
        <begin position="244"/>
        <end position="269"/>
    </location>
</feature>
<feature type="compositionally biased region" description="Low complexity" evidence="2">
    <location>
        <begin position="853"/>
        <end position="872"/>
    </location>
</feature>
<comment type="caution">
    <text evidence="3">The sequence shown here is derived from an EMBL/GenBank/DDBJ whole genome shotgun (WGS) entry which is preliminary data.</text>
</comment>
<protein>
    <recommendedName>
        <fullName evidence="5">C2H2-type domain-containing protein</fullName>
    </recommendedName>
</protein>
<keyword evidence="1" id="KW-0175">Coiled coil</keyword>
<feature type="compositionally biased region" description="Polar residues" evidence="2">
    <location>
        <begin position="943"/>
        <end position="952"/>
    </location>
</feature>
<feature type="compositionally biased region" description="Pro residues" evidence="2">
    <location>
        <begin position="547"/>
        <end position="558"/>
    </location>
</feature>
<evidence type="ECO:0000256" key="1">
    <source>
        <dbReference type="SAM" id="Coils"/>
    </source>
</evidence>
<sequence length="1058" mass="114701">MSLAEDSVLGRAYLAVGAGVVPSCLTGSTSHRSASCDASHSRKHHPYAQTIRKRVSSTSSSSTRVLETWQQQGKPRNIQSTVDESHFDLDDSDDGILLCPVPHCNYVQRTGRKPDLKRHIETHRSGENQQRWVCCGVPVEQAEAFGIDDLSSAYWWRGWRMVGGCLRGFSRRDSLGRHLNRASCPCKGHPDMAFDLTRDTQEALGPLQILYCILISTRGPQPTHYPRTSYMDDSESSPSPLDDTPVRSRRESSEQPRRGHRSSKDRDKMYMGGSSRELARLLVYQEREAKDLRKMLASVTEQLKAETQRADEAELRTREAALRFKNMHDQKLQAQQDAERNKQTLELYKMQLENAQREINKAQQIIDMVEAQRIEAEEVAARARTTARKLKEEKLATLAREEGRREGYEEGLAQGRSLGFEEGRSEGYARGRAAAARSVRRYADELVESPVDERSVVDEPGTQQAGSGSSPDEYESRPPSAYVQSLRQGSPGPERARSPVHDPDIRPIPVHYAQSPGHPPMEFPPDNFIPKMDEDGRIRLPPQHEMGPPPPTPSPPPQMTLQNTMERMDERPPLMVPPPGGESVESAMMSDSDASTTTAPVRPRHRRRRSTESQSTTMSQFEILGPPGAPSARNRERPHVLSAIAEERERSSSMSMNMHAPASPASLHPPSLTRNSRTSSLSPDFNIEVEPPSGPESLNSESAPMTPNLLRADNLPPMPPPTDPTEPVQQVPAQVMSMPGVIPPPGQGSAPIVLTDGQLPPGFQPIGPPMPQSAFSSIGGSQPSGVIPGSFPGSMGPAGVPLPPSTYGGTPSLAGNSMPPSNYPATEPVIPHLMPTAPGGQSAHRYSRTALRDSSTSDSDDAVSSAMGSVDSLTTPPSRNKRLTPKPATPLYQEAPIPPNVVYPVPPTPRSTGSRGTTAAKVPLPPSASASVASPTSTAGYPYSQTSYSRSNVALDAGRTPLAMNRPMSPLMGSARGGLAPLPVQSPRMSPYDIRPGSPEDDLTRANTAANALPRHTSPRASTAHLGSSLGSPVIPEPPLEPTTSTAKGKKGKKKKGK</sequence>
<feature type="compositionally biased region" description="Polar residues" evidence="2">
    <location>
        <begin position="68"/>
        <end position="81"/>
    </location>
</feature>
<feature type="compositionally biased region" description="Polar residues" evidence="2">
    <location>
        <begin position="807"/>
        <end position="824"/>
    </location>
</feature>
<feature type="compositionally biased region" description="Basic and acidic residues" evidence="2">
    <location>
        <begin position="494"/>
        <end position="505"/>
    </location>
</feature>
<evidence type="ECO:0000313" key="3">
    <source>
        <dbReference type="EMBL" id="KAH9833801.1"/>
    </source>
</evidence>
<name>A0ABQ8K909_9APHY</name>
<feature type="compositionally biased region" description="Polar residues" evidence="2">
    <location>
        <begin position="1019"/>
        <end position="1031"/>
    </location>
</feature>
<gene>
    <name evidence="3" type="ORF">C8Q71DRAFT_712159</name>
</gene>
<keyword evidence="4" id="KW-1185">Reference proteome</keyword>
<feature type="compositionally biased region" description="Basic residues" evidence="2">
    <location>
        <begin position="41"/>
        <end position="55"/>
    </location>
</feature>
<feature type="compositionally biased region" description="Basic residues" evidence="2">
    <location>
        <begin position="1048"/>
        <end position="1058"/>
    </location>
</feature>
<feature type="compositionally biased region" description="Low complexity" evidence="2">
    <location>
        <begin position="919"/>
        <end position="939"/>
    </location>
</feature>
<dbReference type="Proteomes" id="UP000814176">
    <property type="component" value="Unassembled WGS sequence"/>
</dbReference>
<dbReference type="EMBL" id="JADCUA010000017">
    <property type="protein sequence ID" value="KAH9833801.1"/>
    <property type="molecule type" value="Genomic_DNA"/>
</dbReference>
<feature type="compositionally biased region" description="Pro residues" evidence="2">
    <location>
        <begin position="762"/>
        <end position="771"/>
    </location>
</feature>
<feature type="compositionally biased region" description="Low complexity" evidence="2">
    <location>
        <begin position="652"/>
        <end position="682"/>
    </location>
</feature>
<feature type="compositionally biased region" description="Polar residues" evidence="2">
    <location>
        <begin position="461"/>
        <end position="470"/>
    </location>
</feature>
<evidence type="ECO:0000256" key="2">
    <source>
        <dbReference type="SAM" id="MobiDB-lite"/>
    </source>
</evidence>
<dbReference type="RefSeq" id="XP_047776517.1">
    <property type="nucleotide sequence ID" value="XM_047920841.1"/>
</dbReference>
<reference evidence="3 4" key="1">
    <citation type="journal article" date="2021" name="Environ. Microbiol.">
        <title>Gene family expansions and transcriptome signatures uncover fungal adaptations to wood decay.</title>
        <authorList>
            <person name="Hage H."/>
            <person name="Miyauchi S."/>
            <person name="Viragh M."/>
            <person name="Drula E."/>
            <person name="Min B."/>
            <person name="Chaduli D."/>
            <person name="Navarro D."/>
            <person name="Favel A."/>
            <person name="Norest M."/>
            <person name="Lesage-Meessen L."/>
            <person name="Balint B."/>
            <person name="Merenyi Z."/>
            <person name="de Eugenio L."/>
            <person name="Morin E."/>
            <person name="Martinez A.T."/>
            <person name="Baldrian P."/>
            <person name="Stursova M."/>
            <person name="Martinez M.J."/>
            <person name="Novotny C."/>
            <person name="Magnuson J.K."/>
            <person name="Spatafora J.W."/>
            <person name="Maurice S."/>
            <person name="Pangilinan J."/>
            <person name="Andreopoulos W."/>
            <person name="LaButti K."/>
            <person name="Hundley H."/>
            <person name="Na H."/>
            <person name="Kuo A."/>
            <person name="Barry K."/>
            <person name="Lipzen A."/>
            <person name="Henrissat B."/>
            <person name="Riley R."/>
            <person name="Ahrendt S."/>
            <person name="Nagy L.G."/>
            <person name="Grigoriev I.V."/>
            <person name="Martin F."/>
            <person name="Rosso M.N."/>
        </authorList>
    </citation>
    <scope>NUCLEOTIDE SEQUENCE [LARGE SCALE GENOMIC DNA]</scope>
    <source>
        <strain evidence="3 4">CIRM-BRFM 1785</strain>
    </source>
</reference>
<feature type="compositionally biased region" description="Low complexity" evidence="2">
    <location>
        <begin position="56"/>
        <end position="65"/>
    </location>
</feature>
<dbReference type="GeneID" id="72001573"/>
<feature type="compositionally biased region" description="Pro residues" evidence="2">
    <location>
        <begin position="896"/>
        <end position="909"/>
    </location>
</feature>
<accession>A0ABQ8K909</accession>
<feature type="region of interest" description="Disordered" evidence="2">
    <location>
        <begin position="32"/>
        <end position="81"/>
    </location>
</feature>
<evidence type="ECO:0008006" key="5">
    <source>
        <dbReference type="Google" id="ProtNLM"/>
    </source>
</evidence>
<evidence type="ECO:0000313" key="4">
    <source>
        <dbReference type="Proteomes" id="UP000814176"/>
    </source>
</evidence>
<feature type="coiled-coil region" evidence="1">
    <location>
        <begin position="289"/>
        <end position="393"/>
    </location>
</feature>
<feature type="compositionally biased region" description="Polar residues" evidence="2">
    <location>
        <begin position="773"/>
        <end position="784"/>
    </location>
</feature>
<proteinExistence type="predicted"/>
<feature type="region of interest" description="Disordered" evidence="2">
    <location>
        <begin position="223"/>
        <end position="272"/>
    </location>
</feature>
<feature type="region of interest" description="Disordered" evidence="2">
    <location>
        <begin position="447"/>
        <end position="1058"/>
    </location>
</feature>